<proteinExistence type="predicted"/>
<dbReference type="EMBL" id="GL732754">
    <property type="protein sequence ID" value="EFX65259.1"/>
    <property type="molecule type" value="Genomic_DNA"/>
</dbReference>
<gene>
    <name evidence="2" type="ORF">DAPPUDRAFT_331020</name>
    <name evidence="1" type="ORF">DAPPUDRAFT_333365</name>
</gene>
<keyword evidence="3" id="KW-1185">Reference proteome</keyword>
<dbReference type="AlphaFoldDB" id="E9HL97"/>
<sequence length="125" mass="14344">MYKTCTLLVEKSGSGADVLDLKPKFFYEIQEILGTAQNVHPQYVGDSTMDTQNPKRMDIESNCKKLTKLENQKLSHPHLITVTASLLIEPISLMMSVTRRITMKIMWIQDPKSEKETLKRQMSTK</sequence>
<name>E9HL97_DAPPU</name>
<protein>
    <submittedName>
        <fullName evidence="2">Uncharacterized protein</fullName>
    </submittedName>
</protein>
<dbReference type="EMBL" id="GL732677">
    <property type="protein sequence ID" value="EFX67461.1"/>
    <property type="molecule type" value="Genomic_DNA"/>
</dbReference>
<evidence type="ECO:0000313" key="3">
    <source>
        <dbReference type="Proteomes" id="UP000000305"/>
    </source>
</evidence>
<dbReference type="KEGG" id="dpx:DAPPUDRAFT_333365"/>
<reference evidence="2 3" key="1">
    <citation type="journal article" date="2011" name="Science">
        <title>The ecoresponsive genome of Daphnia pulex.</title>
        <authorList>
            <person name="Colbourne J.K."/>
            <person name="Pfrender M.E."/>
            <person name="Gilbert D."/>
            <person name="Thomas W.K."/>
            <person name="Tucker A."/>
            <person name="Oakley T.H."/>
            <person name="Tokishita S."/>
            <person name="Aerts A."/>
            <person name="Arnold G.J."/>
            <person name="Basu M.K."/>
            <person name="Bauer D.J."/>
            <person name="Caceres C.E."/>
            <person name="Carmel L."/>
            <person name="Casola C."/>
            <person name="Choi J.H."/>
            <person name="Detter J.C."/>
            <person name="Dong Q."/>
            <person name="Dusheyko S."/>
            <person name="Eads B.D."/>
            <person name="Frohlich T."/>
            <person name="Geiler-Samerotte K.A."/>
            <person name="Gerlach D."/>
            <person name="Hatcher P."/>
            <person name="Jogdeo S."/>
            <person name="Krijgsveld J."/>
            <person name="Kriventseva E.V."/>
            <person name="Kultz D."/>
            <person name="Laforsch C."/>
            <person name="Lindquist E."/>
            <person name="Lopez J."/>
            <person name="Manak J.R."/>
            <person name="Muller J."/>
            <person name="Pangilinan J."/>
            <person name="Patwardhan R.P."/>
            <person name="Pitluck S."/>
            <person name="Pritham E.J."/>
            <person name="Rechtsteiner A."/>
            <person name="Rho M."/>
            <person name="Rogozin I.B."/>
            <person name="Sakarya O."/>
            <person name="Salamov A."/>
            <person name="Schaack S."/>
            <person name="Shapiro H."/>
            <person name="Shiga Y."/>
            <person name="Skalitzky C."/>
            <person name="Smith Z."/>
            <person name="Souvorov A."/>
            <person name="Sung W."/>
            <person name="Tang Z."/>
            <person name="Tsuchiya D."/>
            <person name="Tu H."/>
            <person name="Vos H."/>
            <person name="Wang M."/>
            <person name="Wolf Y.I."/>
            <person name="Yamagata H."/>
            <person name="Yamada T."/>
            <person name="Ye Y."/>
            <person name="Shaw J.R."/>
            <person name="Andrews J."/>
            <person name="Crease T.J."/>
            <person name="Tang H."/>
            <person name="Lucas S.M."/>
            <person name="Robertson H.M."/>
            <person name="Bork P."/>
            <person name="Koonin E.V."/>
            <person name="Zdobnov E.M."/>
            <person name="Grigoriev I.V."/>
            <person name="Lynch M."/>
            <person name="Boore J.L."/>
        </authorList>
    </citation>
    <scope>NUCLEOTIDE SEQUENCE [LARGE SCALE GENOMIC DNA]</scope>
</reference>
<dbReference type="KEGG" id="dpx:DAPPUDRAFT_331020"/>
<dbReference type="HOGENOM" id="CLU_1994870_0_0_1"/>
<evidence type="ECO:0000313" key="2">
    <source>
        <dbReference type="EMBL" id="EFX67461.1"/>
    </source>
</evidence>
<dbReference type="Proteomes" id="UP000000305">
    <property type="component" value="Unassembled WGS sequence"/>
</dbReference>
<organism evidence="2 3">
    <name type="scientific">Daphnia pulex</name>
    <name type="common">Water flea</name>
    <dbReference type="NCBI Taxonomy" id="6669"/>
    <lineage>
        <taxon>Eukaryota</taxon>
        <taxon>Metazoa</taxon>
        <taxon>Ecdysozoa</taxon>
        <taxon>Arthropoda</taxon>
        <taxon>Crustacea</taxon>
        <taxon>Branchiopoda</taxon>
        <taxon>Diplostraca</taxon>
        <taxon>Cladocera</taxon>
        <taxon>Anomopoda</taxon>
        <taxon>Daphniidae</taxon>
        <taxon>Daphnia</taxon>
    </lineage>
</organism>
<accession>E9HL97</accession>
<evidence type="ECO:0000313" key="1">
    <source>
        <dbReference type="EMBL" id="EFX65259.1"/>
    </source>
</evidence>
<dbReference type="OrthoDB" id="6398026at2759"/>